<feature type="compositionally biased region" description="Polar residues" evidence="1">
    <location>
        <begin position="20"/>
        <end position="33"/>
    </location>
</feature>
<feature type="region of interest" description="Disordered" evidence="1">
    <location>
        <begin position="1"/>
        <end position="81"/>
    </location>
</feature>
<evidence type="ECO:0000313" key="2">
    <source>
        <dbReference type="Proteomes" id="UP000887565"/>
    </source>
</evidence>
<reference evidence="3" key="1">
    <citation type="submission" date="2022-11" db="UniProtKB">
        <authorList>
            <consortium name="WormBaseParasite"/>
        </authorList>
    </citation>
    <scope>IDENTIFICATION</scope>
</reference>
<proteinExistence type="predicted"/>
<feature type="compositionally biased region" description="Basic and acidic residues" evidence="1">
    <location>
        <begin position="71"/>
        <end position="81"/>
    </location>
</feature>
<accession>A0A915JXX0</accession>
<sequence>MGIVEESQHKKKYHSRITIVGQSALSENRNRTISPEDPTTSPTINNNNSIGNNKSNQLNENSNGSLISTNNHEHYDIDDAHSVSSAATSNLVGSNSSGSGSSTTFSVPAEVLLKNFQDRLSTTQSKNTKLTDSQLEFFRLLDEKIERGQDYQPS</sequence>
<keyword evidence="2" id="KW-1185">Reference proteome</keyword>
<protein>
    <submittedName>
        <fullName evidence="3">BESS domain-containing protein</fullName>
    </submittedName>
</protein>
<dbReference type="Proteomes" id="UP000887565">
    <property type="component" value="Unplaced"/>
</dbReference>
<dbReference type="AlphaFoldDB" id="A0A915JXX0"/>
<name>A0A915JXX0_ROMCU</name>
<dbReference type="Pfam" id="PF15389">
    <property type="entry name" value="DUF4612"/>
    <property type="match status" value="1"/>
</dbReference>
<feature type="compositionally biased region" description="Low complexity" evidence="1">
    <location>
        <begin position="38"/>
        <end position="63"/>
    </location>
</feature>
<organism evidence="2 3">
    <name type="scientific">Romanomermis culicivorax</name>
    <name type="common">Nematode worm</name>
    <dbReference type="NCBI Taxonomy" id="13658"/>
    <lineage>
        <taxon>Eukaryota</taxon>
        <taxon>Metazoa</taxon>
        <taxon>Ecdysozoa</taxon>
        <taxon>Nematoda</taxon>
        <taxon>Enoplea</taxon>
        <taxon>Dorylaimia</taxon>
        <taxon>Mermithida</taxon>
        <taxon>Mermithoidea</taxon>
        <taxon>Mermithidae</taxon>
        <taxon>Romanomermis</taxon>
    </lineage>
</organism>
<evidence type="ECO:0000256" key="1">
    <source>
        <dbReference type="SAM" id="MobiDB-lite"/>
    </source>
</evidence>
<dbReference type="InterPro" id="IPR027967">
    <property type="entry name" value="DUF4612"/>
</dbReference>
<evidence type="ECO:0000313" key="3">
    <source>
        <dbReference type="WBParaSite" id="nRc.2.0.1.t30859-RA"/>
    </source>
</evidence>
<dbReference type="WBParaSite" id="nRc.2.0.1.t30859-RA">
    <property type="protein sequence ID" value="nRc.2.0.1.t30859-RA"/>
    <property type="gene ID" value="nRc.2.0.1.g30859"/>
</dbReference>